<comment type="caution">
    <text evidence="5">The sequence shown here is derived from an EMBL/GenBank/DDBJ whole genome shotgun (WGS) entry which is preliminary data.</text>
</comment>
<dbReference type="Gene3D" id="3.20.20.300">
    <property type="entry name" value="Glycoside hydrolase, family 3, N-terminal domain"/>
    <property type="match status" value="1"/>
</dbReference>
<sequence length="786" mass="86661">MRNIIRMVGIGVAALCMVTPTVQAQVKLNANNIDEVIGEMTLEEKVHMVIGCGMLMGDGAKFPGTAGRTYDIPRLGIPSVYLADGPHRLAMSVKRDFDSRFYYATEFPSGTTVAATFDPNAAYQVGAALGEEVKDYGMDVLLAPGANLMRNALCGRNHEYYSEDPVVTGKMAAGYIKGVQSQGVGTCLKHFAVNNQETNRNNNDSRVAQRPLRELYLKGFEIAVKESQPWSIMTSYNKVNGKYTCEDIDLTENILRDEWGFKGVVMSDWNAGTDAVTSMKAGNDMLQPGQERQYKAILEAVQNGTLDEAILNRNVKRILELVVKCHTFENYKYANETDLKAHAIIDRTIGAEGIVLLDNRSVLPLTANVKTIALYGTTSYDMVPAGMGFGSTGVGYYCVSLVEGMRNAGYTVDADLIKKYKKHLFDEQKRLYPNGKPPFSLTPLKRAEEFVPTSDELSAQVKNNDVAIITLGRTSGEASDRRVEEFYLKENESALIKQVAEAYHAAGKKVIVILNICSPVETASWKNMVDAVICAFQPGQEVGNCVADVLTGKVNPSGHLPMTFAIKYGDAPSDSNFPYDYEFKMPSFAMGSGMNFESKEKEEKPKEAVRNVDFTDYEEGIYVGYRYFETFDKEVSYPFGHGLSYTTFSFEIVSSDINGDNCEMKVAVKNTGNCAGKESVQVYVKAPAGGLEKPAKELKAFAKTKLLQPGESEVVTLSWKLMDMASLNEKSSSWELPKGTYQWMVGASSADVRCTVTQKVSKAQKVKVHNAMIPPCKIAQHDMVKR</sequence>
<dbReference type="InterPro" id="IPR026891">
    <property type="entry name" value="Fn3-like"/>
</dbReference>
<evidence type="ECO:0000259" key="4">
    <source>
        <dbReference type="SMART" id="SM01217"/>
    </source>
</evidence>
<evidence type="ECO:0000256" key="1">
    <source>
        <dbReference type="ARBA" id="ARBA00005336"/>
    </source>
</evidence>
<dbReference type="InterPro" id="IPR001764">
    <property type="entry name" value="Glyco_hydro_3_N"/>
</dbReference>
<evidence type="ECO:0000256" key="2">
    <source>
        <dbReference type="ARBA" id="ARBA00022801"/>
    </source>
</evidence>
<name>R6D714_9BACT</name>
<dbReference type="InterPro" id="IPR050288">
    <property type="entry name" value="Cellulose_deg_GH3"/>
</dbReference>
<dbReference type="SUPFAM" id="SSF51445">
    <property type="entry name" value="(Trans)glycosidases"/>
    <property type="match status" value="1"/>
</dbReference>
<dbReference type="Proteomes" id="UP000018362">
    <property type="component" value="Unassembled WGS sequence"/>
</dbReference>
<dbReference type="Gene3D" id="3.40.50.1700">
    <property type="entry name" value="Glycoside hydrolase family 3 C-terminal domain"/>
    <property type="match status" value="1"/>
</dbReference>
<accession>R6D714</accession>
<gene>
    <name evidence="5" type="ORF">BN509_01073</name>
</gene>
<dbReference type="PANTHER" id="PTHR42715">
    <property type="entry name" value="BETA-GLUCOSIDASE"/>
    <property type="match status" value="1"/>
</dbReference>
<dbReference type="InterPro" id="IPR013783">
    <property type="entry name" value="Ig-like_fold"/>
</dbReference>
<evidence type="ECO:0000313" key="6">
    <source>
        <dbReference type="Proteomes" id="UP000018362"/>
    </source>
</evidence>
<comment type="similarity">
    <text evidence="1">Belongs to the glycosyl hydrolase 3 family.</text>
</comment>
<dbReference type="Pfam" id="PF00933">
    <property type="entry name" value="Glyco_hydro_3"/>
    <property type="match status" value="1"/>
</dbReference>
<protein>
    <recommendedName>
        <fullName evidence="4">Fibronectin type III-like domain-containing protein</fullName>
    </recommendedName>
</protein>
<dbReference type="SMART" id="SM01217">
    <property type="entry name" value="Fn3_like"/>
    <property type="match status" value="1"/>
</dbReference>
<feature type="chain" id="PRO_5004415284" description="Fibronectin type III-like domain-containing protein" evidence="3">
    <location>
        <begin position="25"/>
        <end position="786"/>
    </location>
</feature>
<keyword evidence="3" id="KW-0732">Signal</keyword>
<organism evidence="5 6">
    <name type="scientific">Phocaeicola coprocola CAG:162</name>
    <dbReference type="NCBI Taxonomy" id="1263040"/>
    <lineage>
        <taxon>Bacteria</taxon>
        <taxon>Pseudomonadati</taxon>
        <taxon>Bacteroidota</taxon>
        <taxon>Bacteroidia</taxon>
        <taxon>Bacteroidales</taxon>
        <taxon>Bacteroidaceae</taxon>
        <taxon>Phocaeicola</taxon>
    </lineage>
</organism>
<dbReference type="PANTHER" id="PTHR42715:SF10">
    <property type="entry name" value="BETA-GLUCOSIDASE"/>
    <property type="match status" value="1"/>
</dbReference>
<dbReference type="Pfam" id="PF01915">
    <property type="entry name" value="Glyco_hydro_3_C"/>
    <property type="match status" value="1"/>
</dbReference>
<feature type="domain" description="Fibronectin type III-like" evidence="4">
    <location>
        <begin position="678"/>
        <end position="749"/>
    </location>
</feature>
<evidence type="ECO:0000313" key="5">
    <source>
        <dbReference type="EMBL" id="CDA73667.1"/>
    </source>
</evidence>
<dbReference type="InterPro" id="IPR017853">
    <property type="entry name" value="GH"/>
</dbReference>
<dbReference type="GO" id="GO:0005975">
    <property type="term" value="P:carbohydrate metabolic process"/>
    <property type="evidence" value="ECO:0007669"/>
    <property type="project" value="InterPro"/>
</dbReference>
<dbReference type="PRINTS" id="PR00133">
    <property type="entry name" value="GLHYDRLASE3"/>
</dbReference>
<dbReference type="InterPro" id="IPR002772">
    <property type="entry name" value="Glyco_hydro_3_C"/>
</dbReference>
<reference evidence="5" key="1">
    <citation type="submission" date="2012-11" db="EMBL/GenBank/DDBJ databases">
        <title>Dependencies among metagenomic species, viruses, plasmids and units of genetic variation.</title>
        <authorList>
            <person name="Nielsen H.B."/>
            <person name="Almeida M."/>
            <person name="Juncker A.S."/>
            <person name="Rasmussen S."/>
            <person name="Li J."/>
            <person name="Sunagawa S."/>
            <person name="Plichta D."/>
            <person name="Gautier L."/>
            <person name="Le Chatelier E."/>
            <person name="Peletier E."/>
            <person name="Bonde I."/>
            <person name="Nielsen T."/>
            <person name="Manichanh C."/>
            <person name="Arumugam M."/>
            <person name="Batto J."/>
            <person name="Santos M.B.Q.D."/>
            <person name="Blom N."/>
            <person name="Borruel N."/>
            <person name="Burgdorf K.S."/>
            <person name="Boumezbeur F."/>
            <person name="Casellas F."/>
            <person name="Dore J."/>
            <person name="Guarner F."/>
            <person name="Hansen T."/>
            <person name="Hildebrand F."/>
            <person name="Kaas R.S."/>
            <person name="Kennedy S."/>
            <person name="Kristiansen K."/>
            <person name="Kultima J.R."/>
            <person name="Leonard P."/>
            <person name="Levenez F."/>
            <person name="Lund O."/>
            <person name="Moumen B."/>
            <person name="Le Paslier D."/>
            <person name="Pons N."/>
            <person name="Pedersen O."/>
            <person name="Prifti E."/>
            <person name="Qin J."/>
            <person name="Raes J."/>
            <person name="Tap J."/>
            <person name="Tims S."/>
            <person name="Ussery D.W."/>
            <person name="Yamada T."/>
            <person name="MetaHit consortium"/>
            <person name="Renault P."/>
            <person name="Sicheritz-Ponten T."/>
            <person name="Bork P."/>
            <person name="Wang J."/>
            <person name="Brunak S."/>
            <person name="Ehrlich S.D."/>
        </authorList>
    </citation>
    <scope>NUCLEOTIDE SEQUENCE [LARGE SCALE GENOMIC DNA]</scope>
</reference>
<dbReference type="GO" id="GO:0004553">
    <property type="term" value="F:hydrolase activity, hydrolyzing O-glycosyl compounds"/>
    <property type="evidence" value="ECO:0007669"/>
    <property type="project" value="InterPro"/>
</dbReference>
<dbReference type="Gene3D" id="2.60.40.10">
    <property type="entry name" value="Immunoglobulins"/>
    <property type="match status" value="1"/>
</dbReference>
<evidence type="ECO:0000256" key="3">
    <source>
        <dbReference type="SAM" id="SignalP"/>
    </source>
</evidence>
<proteinExistence type="inferred from homology"/>
<dbReference type="InterPro" id="IPR036881">
    <property type="entry name" value="Glyco_hydro_3_C_sf"/>
</dbReference>
<dbReference type="SUPFAM" id="SSF52279">
    <property type="entry name" value="Beta-D-glucan exohydrolase, C-terminal domain"/>
    <property type="match status" value="1"/>
</dbReference>
<dbReference type="EMBL" id="CBCJ010000254">
    <property type="protein sequence ID" value="CDA73667.1"/>
    <property type="molecule type" value="Genomic_DNA"/>
</dbReference>
<feature type="signal peptide" evidence="3">
    <location>
        <begin position="1"/>
        <end position="24"/>
    </location>
</feature>
<dbReference type="AlphaFoldDB" id="R6D714"/>
<keyword evidence="2" id="KW-0378">Hydrolase</keyword>
<dbReference type="InterPro" id="IPR036962">
    <property type="entry name" value="Glyco_hydro_3_N_sf"/>
</dbReference>
<dbReference type="Pfam" id="PF14310">
    <property type="entry name" value="Fn3-like"/>
    <property type="match status" value="1"/>
</dbReference>